<keyword evidence="5" id="KW-0863">Zinc-finger</keyword>
<organism evidence="11 12">
    <name type="scientific">Heterodera schachtii</name>
    <name type="common">Sugarbeet cyst nematode worm</name>
    <name type="synonym">Tylenchus schachtii</name>
    <dbReference type="NCBI Taxonomy" id="97005"/>
    <lineage>
        <taxon>Eukaryota</taxon>
        <taxon>Metazoa</taxon>
        <taxon>Ecdysozoa</taxon>
        <taxon>Nematoda</taxon>
        <taxon>Chromadorea</taxon>
        <taxon>Rhabditida</taxon>
        <taxon>Tylenchina</taxon>
        <taxon>Tylenchomorpha</taxon>
        <taxon>Tylenchoidea</taxon>
        <taxon>Heteroderidae</taxon>
        <taxon>Heteroderinae</taxon>
        <taxon>Heterodera</taxon>
    </lineage>
</organism>
<feature type="region of interest" description="Disordered" evidence="8">
    <location>
        <begin position="48"/>
        <end position="70"/>
    </location>
</feature>
<keyword evidence="9" id="KW-0732">Signal</keyword>
<accession>A0ABD2K9V9</accession>
<evidence type="ECO:0000256" key="4">
    <source>
        <dbReference type="ARBA" id="ARBA00022737"/>
    </source>
</evidence>
<feature type="chain" id="PRO_5044863134" description="RING-type domain-containing protein" evidence="9">
    <location>
        <begin position="20"/>
        <end position="502"/>
    </location>
</feature>
<name>A0ABD2K9V9_HETSC</name>
<keyword evidence="3" id="KW-0479">Metal-binding</keyword>
<evidence type="ECO:0000256" key="7">
    <source>
        <dbReference type="ARBA" id="ARBA00022833"/>
    </source>
</evidence>
<keyword evidence="12" id="KW-1185">Reference proteome</keyword>
<dbReference type="Pfam" id="PF26200">
    <property type="entry name" value="Rcat_RNF216"/>
    <property type="match status" value="1"/>
</dbReference>
<dbReference type="PANTHER" id="PTHR22770">
    <property type="entry name" value="UBIQUITIN CONJUGATING ENZYME 7 INTERACTING PROTEIN-RELATED"/>
    <property type="match status" value="1"/>
</dbReference>
<dbReference type="PROSITE" id="PS51873">
    <property type="entry name" value="TRIAD"/>
    <property type="match status" value="1"/>
</dbReference>
<evidence type="ECO:0000259" key="10">
    <source>
        <dbReference type="PROSITE" id="PS51873"/>
    </source>
</evidence>
<dbReference type="InterPro" id="IPR051628">
    <property type="entry name" value="LUBAC_E3_Ligases"/>
</dbReference>
<evidence type="ECO:0000256" key="5">
    <source>
        <dbReference type="ARBA" id="ARBA00022771"/>
    </source>
</evidence>
<protein>
    <recommendedName>
        <fullName evidence="10">RING-type domain-containing protein</fullName>
    </recommendedName>
</protein>
<dbReference type="AlphaFoldDB" id="A0ABD2K9V9"/>
<feature type="region of interest" description="Disordered" evidence="8">
    <location>
        <begin position="333"/>
        <end position="352"/>
    </location>
</feature>
<dbReference type="EMBL" id="JBICCN010000039">
    <property type="protein sequence ID" value="KAL3099544.1"/>
    <property type="molecule type" value="Genomic_DNA"/>
</dbReference>
<evidence type="ECO:0000256" key="2">
    <source>
        <dbReference type="ARBA" id="ARBA00022679"/>
    </source>
</evidence>
<comment type="pathway">
    <text evidence="1">Protein modification; protein ubiquitination.</text>
</comment>
<keyword evidence="4" id="KW-0677">Repeat</keyword>
<dbReference type="InterPro" id="IPR044066">
    <property type="entry name" value="TRIAD_supradom"/>
</dbReference>
<dbReference type="Proteomes" id="UP001620645">
    <property type="component" value="Unassembled WGS sequence"/>
</dbReference>
<dbReference type="GO" id="GO:0008270">
    <property type="term" value="F:zinc ion binding"/>
    <property type="evidence" value="ECO:0007669"/>
    <property type="project" value="UniProtKB-KW"/>
</dbReference>
<feature type="compositionally biased region" description="Polar residues" evidence="8">
    <location>
        <begin position="333"/>
        <end position="347"/>
    </location>
</feature>
<keyword evidence="2" id="KW-0808">Transferase</keyword>
<evidence type="ECO:0000256" key="9">
    <source>
        <dbReference type="SAM" id="SignalP"/>
    </source>
</evidence>
<evidence type="ECO:0000256" key="6">
    <source>
        <dbReference type="ARBA" id="ARBA00022786"/>
    </source>
</evidence>
<evidence type="ECO:0000256" key="8">
    <source>
        <dbReference type="SAM" id="MobiDB-lite"/>
    </source>
</evidence>
<proteinExistence type="predicted"/>
<keyword evidence="7" id="KW-0862">Zinc</keyword>
<evidence type="ECO:0000313" key="11">
    <source>
        <dbReference type="EMBL" id="KAL3099544.1"/>
    </source>
</evidence>
<comment type="caution">
    <text evidence="11">The sequence shown here is derived from an EMBL/GenBank/DDBJ whole genome shotgun (WGS) entry which is preliminary data.</text>
</comment>
<feature type="domain" description="RING-type" evidence="10">
    <location>
        <begin position="93"/>
        <end position="308"/>
    </location>
</feature>
<sequence>MSKIVFACTLQIALFFVCTQEIGAPNPSRLSSSEDGLLVDGMHKLFKNDSSNDEQQNSDKHVNASDDDYDNDDDQHRPLIECIICDDCFTNDQLCFCDVAADHDDGSSSSSSSSSSAAACRQAREKHAFCIECLHEYTKAAHEMVPFAPSGLGLKCMALECENPITWKNIKELLPKEKHHQSIETLKNHCDFMRMAIAGNGCKKYCPCCNCAIEMDTSVDKSRPFQCPKCGKDLCRKCNVPWNNKHKKATFCEIQNKDLHVCDKCNLIFIKEEGCNYVNCPCGGTHCYCCGMSEIFGTNHFCGCGEEKRIICEGNATKCQLCGKCTLYGNVKDPSSSTNKDIPSTSTKGRKGKEKAAEVISDELAQKLKEMRLKMEESLSEVTLHQCKCQNEPFIKDEGPTYVNCPACEKLYCFCCRKSNVIFKNHFCGCQREVKPSLNNPCKCLKCKKCIENSDYNKFVQIKLDKIQKDFKQKEEKLIRSHTIQQKIFKIFDRKQKNSPKD</sequence>
<evidence type="ECO:0000256" key="1">
    <source>
        <dbReference type="ARBA" id="ARBA00004906"/>
    </source>
</evidence>
<evidence type="ECO:0000256" key="3">
    <source>
        <dbReference type="ARBA" id="ARBA00022723"/>
    </source>
</evidence>
<dbReference type="SUPFAM" id="SSF57850">
    <property type="entry name" value="RING/U-box"/>
    <property type="match status" value="1"/>
</dbReference>
<dbReference type="GO" id="GO:0016740">
    <property type="term" value="F:transferase activity"/>
    <property type="evidence" value="ECO:0007669"/>
    <property type="project" value="UniProtKB-KW"/>
</dbReference>
<reference evidence="11 12" key="1">
    <citation type="submission" date="2024-10" db="EMBL/GenBank/DDBJ databases">
        <authorList>
            <person name="Kim D."/>
        </authorList>
    </citation>
    <scope>NUCLEOTIDE SEQUENCE [LARGE SCALE GENOMIC DNA]</scope>
    <source>
        <strain evidence="11">Taebaek</strain>
    </source>
</reference>
<gene>
    <name evidence="11" type="ORF">niasHS_002999</name>
</gene>
<feature type="signal peptide" evidence="9">
    <location>
        <begin position="1"/>
        <end position="19"/>
    </location>
</feature>
<evidence type="ECO:0000313" key="12">
    <source>
        <dbReference type="Proteomes" id="UP001620645"/>
    </source>
</evidence>
<keyword evidence="6" id="KW-0833">Ubl conjugation pathway</keyword>